<dbReference type="InterPro" id="IPR003439">
    <property type="entry name" value="ABC_transporter-like_ATP-bd"/>
</dbReference>
<dbReference type="RefSeq" id="WP_184652452.1">
    <property type="nucleotide sequence ID" value="NZ_JACHFR010000002.1"/>
</dbReference>
<keyword evidence="7" id="KW-1185">Reference proteome</keyword>
<dbReference type="EMBL" id="JACHFR010000002">
    <property type="protein sequence ID" value="MBB5219015.1"/>
    <property type="molecule type" value="Genomic_DNA"/>
</dbReference>
<protein>
    <submittedName>
        <fullName evidence="6">ABC transporter ATP-binding protein</fullName>
    </submittedName>
    <submittedName>
        <fullName evidence="5">Iron complex transport system ATP-binding protein</fullName>
    </submittedName>
</protein>
<reference evidence="6 8" key="1">
    <citation type="submission" date="2018-08" db="EMBL/GenBank/DDBJ databases">
        <title>The first complete genome of Treponema rectale (CHPAT), a commensal spirochete of the bovine rectum.</title>
        <authorList>
            <person name="Staton G.J."/>
            <person name="Clegg S.R."/>
            <person name="Carter S.D."/>
            <person name="Radford A.D."/>
            <person name="Darby A."/>
            <person name="Hall N."/>
            <person name="Birtles R.J."/>
            <person name="Evans N.J."/>
        </authorList>
    </citation>
    <scope>NUCLEOTIDE SEQUENCE [LARGE SCALE GENOMIC DNA]</scope>
    <source>
        <strain evidence="6 8">CHPA</strain>
    </source>
</reference>
<gene>
    <name evidence="6" type="ORF">DYE49_11700</name>
    <name evidence="5" type="ORF">HNP77_001384</name>
</gene>
<organism evidence="5 7">
    <name type="scientific">Treponema rectale</name>
    <dbReference type="NCBI Taxonomy" id="744512"/>
    <lineage>
        <taxon>Bacteria</taxon>
        <taxon>Pseudomonadati</taxon>
        <taxon>Spirochaetota</taxon>
        <taxon>Spirochaetia</taxon>
        <taxon>Spirochaetales</taxon>
        <taxon>Treponemataceae</taxon>
        <taxon>Treponema</taxon>
    </lineage>
</organism>
<accession>A0A840SE31</accession>
<dbReference type="KEGG" id="trc:DYE49_11700"/>
<dbReference type="AlphaFoldDB" id="A0A840SE31"/>
<dbReference type="GO" id="GO:0016887">
    <property type="term" value="F:ATP hydrolysis activity"/>
    <property type="evidence" value="ECO:0007669"/>
    <property type="project" value="InterPro"/>
</dbReference>
<evidence type="ECO:0000313" key="5">
    <source>
        <dbReference type="EMBL" id="MBB5219015.1"/>
    </source>
</evidence>
<proteinExistence type="predicted"/>
<dbReference type="Gene3D" id="3.40.50.300">
    <property type="entry name" value="P-loop containing nucleotide triphosphate hydrolases"/>
    <property type="match status" value="1"/>
</dbReference>
<dbReference type="EMBL" id="CP031517">
    <property type="protein sequence ID" value="QOS41073.1"/>
    <property type="molecule type" value="Genomic_DNA"/>
</dbReference>
<evidence type="ECO:0000313" key="6">
    <source>
        <dbReference type="EMBL" id="QOS41073.1"/>
    </source>
</evidence>
<dbReference type="GO" id="GO:0005524">
    <property type="term" value="F:ATP binding"/>
    <property type="evidence" value="ECO:0007669"/>
    <property type="project" value="UniProtKB-KW"/>
</dbReference>
<dbReference type="InterPro" id="IPR027417">
    <property type="entry name" value="P-loop_NTPase"/>
</dbReference>
<dbReference type="PROSITE" id="PS50893">
    <property type="entry name" value="ABC_TRANSPORTER_2"/>
    <property type="match status" value="1"/>
</dbReference>
<evidence type="ECO:0000313" key="8">
    <source>
        <dbReference type="Proteomes" id="UP000593591"/>
    </source>
</evidence>
<dbReference type="SMART" id="SM00382">
    <property type="entry name" value="AAA"/>
    <property type="match status" value="1"/>
</dbReference>
<evidence type="ECO:0000256" key="1">
    <source>
        <dbReference type="ARBA" id="ARBA00022448"/>
    </source>
</evidence>
<dbReference type="SUPFAM" id="SSF52540">
    <property type="entry name" value="P-loop containing nucleoside triphosphate hydrolases"/>
    <property type="match status" value="1"/>
</dbReference>
<dbReference type="InterPro" id="IPR003593">
    <property type="entry name" value="AAA+_ATPase"/>
</dbReference>
<evidence type="ECO:0000256" key="3">
    <source>
        <dbReference type="ARBA" id="ARBA00022840"/>
    </source>
</evidence>
<feature type="domain" description="ABC transporter" evidence="4">
    <location>
        <begin position="4"/>
        <end position="245"/>
    </location>
</feature>
<dbReference type="Proteomes" id="UP000578697">
    <property type="component" value="Unassembled WGS sequence"/>
</dbReference>
<dbReference type="InterPro" id="IPR050153">
    <property type="entry name" value="Metal_Ion_Import_ABC"/>
</dbReference>
<sequence>MSLIKFNDVSFSYTDEENTNIVFDHFTAELPEGFVSLTGPNGSGKSTFLLLASGRITPQNGTVYLNGKDIASLDEEEKNLEASVIYQNMEFESEEKVSELLKTVYQNGNYKGKHAGIKNEAADIYDEVISVFELNAVLEHGLKEISKGEIQRTLLAFSILYGSRSIFMDEPLFAMEQYQKENALEYLNLYSRKTNTSIYISMHELDLTKKYAPTVMLFYPNRDISLGTPEEVLTDADLEKAYGIPASLLKNKESMTRENLIQTADAVLKVQQNSK</sequence>
<keyword evidence="3 5" id="KW-0067">ATP-binding</keyword>
<dbReference type="PANTHER" id="PTHR42734">
    <property type="entry name" value="METAL TRANSPORT SYSTEM ATP-BINDING PROTEIN TM_0124-RELATED"/>
    <property type="match status" value="1"/>
</dbReference>
<dbReference type="Pfam" id="PF00005">
    <property type="entry name" value="ABC_tran"/>
    <property type="match status" value="1"/>
</dbReference>
<dbReference type="Proteomes" id="UP000593591">
    <property type="component" value="Chromosome"/>
</dbReference>
<reference evidence="5 7" key="2">
    <citation type="submission" date="2020-08" db="EMBL/GenBank/DDBJ databases">
        <title>Genomic Encyclopedia of Type Strains, Phase IV (KMG-IV): sequencing the most valuable type-strain genomes for metagenomic binning, comparative biology and taxonomic classification.</title>
        <authorList>
            <person name="Goeker M."/>
        </authorList>
    </citation>
    <scope>NUCLEOTIDE SEQUENCE [LARGE SCALE GENOMIC DNA]</scope>
    <source>
        <strain evidence="5 7">DSM 103679</strain>
    </source>
</reference>
<evidence type="ECO:0000259" key="4">
    <source>
        <dbReference type="PROSITE" id="PS50893"/>
    </source>
</evidence>
<evidence type="ECO:0000256" key="2">
    <source>
        <dbReference type="ARBA" id="ARBA00022741"/>
    </source>
</evidence>
<evidence type="ECO:0000313" key="7">
    <source>
        <dbReference type="Proteomes" id="UP000578697"/>
    </source>
</evidence>
<keyword evidence="1" id="KW-0813">Transport</keyword>
<name>A0A840SE31_9SPIR</name>
<keyword evidence="2" id="KW-0547">Nucleotide-binding</keyword>